<feature type="binding site" evidence="4">
    <location>
        <position position="203"/>
    </location>
    <ligand>
        <name>a divalent metal cation</name>
        <dbReference type="ChEBI" id="CHEBI:60240"/>
        <label>1</label>
    </ligand>
</feature>
<dbReference type="FunFam" id="3.20.20.140:FF:000005">
    <property type="entry name" value="TatD family hydrolase"/>
    <property type="match status" value="1"/>
</dbReference>
<evidence type="ECO:0000313" key="5">
    <source>
        <dbReference type="EMBL" id="RCX29848.1"/>
    </source>
</evidence>
<dbReference type="SUPFAM" id="SSF51556">
    <property type="entry name" value="Metallo-dependent hydrolases"/>
    <property type="match status" value="1"/>
</dbReference>
<dbReference type="PROSITE" id="PS01091">
    <property type="entry name" value="TATD_3"/>
    <property type="match status" value="1"/>
</dbReference>
<dbReference type="Pfam" id="PF01026">
    <property type="entry name" value="TatD_DNase"/>
    <property type="match status" value="1"/>
</dbReference>
<dbReference type="Gene3D" id="3.20.20.140">
    <property type="entry name" value="Metal-dependent hydrolases"/>
    <property type="match status" value="1"/>
</dbReference>
<accession>A0A369C9K6</accession>
<dbReference type="RefSeq" id="WP_114280065.1">
    <property type="nucleotide sequence ID" value="NZ_QPJY01000006.1"/>
</dbReference>
<evidence type="ECO:0000256" key="1">
    <source>
        <dbReference type="ARBA" id="ARBA00009275"/>
    </source>
</evidence>
<dbReference type="PANTHER" id="PTHR46124">
    <property type="entry name" value="D-AMINOACYL-TRNA DEACYLASE"/>
    <property type="match status" value="1"/>
</dbReference>
<dbReference type="AlphaFoldDB" id="A0A369C9K6"/>
<comment type="similarity">
    <text evidence="1">Belongs to the metallo-dependent hydrolases superfamily. TatD-type hydrolase family.</text>
</comment>
<feature type="binding site" evidence="4">
    <location>
        <position position="9"/>
    </location>
    <ligand>
        <name>a divalent metal cation</name>
        <dbReference type="ChEBI" id="CHEBI:60240"/>
        <label>1</label>
    </ligand>
</feature>
<keyword evidence="3" id="KW-0378">Hydrolase</keyword>
<dbReference type="PANTHER" id="PTHR46124:SF3">
    <property type="entry name" value="HYDROLASE"/>
    <property type="match status" value="1"/>
</dbReference>
<feature type="binding site" evidence="4">
    <location>
        <position position="7"/>
    </location>
    <ligand>
        <name>a divalent metal cation</name>
        <dbReference type="ChEBI" id="CHEBI:60240"/>
        <label>1</label>
    </ligand>
</feature>
<feature type="binding site" evidence="4">
    <location>
        <position position="93"/>
    </location>
    <ligand>
        <name>a divalent metal cation</name>
        <dbReference type="ChEBI" id="CHEBI:60240"/>
        <label>1</label>
    </ligand>
</feature>
<dbReference type="Proteomes" id="UP000252707">
    <property type="component" value="Unassembled WGS sequence"/>
</dbReference>
<comment type="caution">
    <text evidence="5">The sequence shown here is derived from an EMBL/GenBank/DDBJ whole genome shotgun (WGS) entry which is preliminary data.</text>
</comment>
<feature type="binding site" evidence="4">
    <location>
        <position position="153"/>
    </location>
    <ligand>
        <name>a divalent metal cation</name>
        <dbReference type="ChEBI" id="CHEBI:60240"/>
        <label>2</label>
    </ligand>
</feature>
<sequence length="254" mass="27498">MDLIDTHCHLDASAFDPDRESVLAGCAERGIRALVLPGVTASGWDVLLAVAKTSGRLHPALGLHPWFIGEHRPEHLDALAERVAREPLVAIGEIGIDHYPGATEPEGQKRLFEAQLDIARDAALPVILHVRKAHDAVYSILRRRGHPPGGVAHAFSGSLVQARRYVDLGLRLGFGGAVTHARARKLRDVLRALPREAIVLETDAPDMPPAGHHGERNTPLNLPEILRVVAEVRGEDPEEVAAYTTANARALFGI</sequence>
<keyword evidence="2 4" id="KW-0479">Metal-binding</keyword>
<dbReference type="EMBL" id="QPJY01000006">
    <property type="protein sequence ID" value="RCX29848.1"/>
    <property type="molecule type" value="Genomic_DNA"/>
</dbReference>
<reference evidence="5 6" key="1">
    <citation type="submission" date="2018-07" db="EMBL/GenBank/DDBJ databases">
        <title>Genomic Encyclopedia of Type Strains, Phase IV (KMG-IV): sequencing the most valuable type-strain genomes for metagenomic binning, comparative biology and taxonomic classification.</title>
        <authorList>
            <person name="Goeker M."/>
        </authorList>
    </citation>
    <scope>NUCLEOTIDE SEQUENCE [LARGE SCALE GENOMIC DNA]</scope>
    <source>
        <strain evidence="5 6">DSM 26407</strain>
    </source>
</reference>
<dbReference type="InterPro" id="IPR018228">
    <property type="entry name" value="DNase_TatD-rel_CS"/>
</dbReference>
<evidence type="ECO:0000256" key="2">
    <source>
        <dbReference type="ARBA" id="ARBA00022723"/>
    </source>
</evidence>
<dbReference type="CDD" id="cd01310">
    <property type="entry name" value="TatD_DNAse"/>
    <property type="match status" value="1"/>
</dbReference>
<dbReference type="OrthoDB" id="9810005at2"/>
<keyword evidence="6" id="KW-1185">Reference proteome</keyword>
<evidence type="ECO:0000256" key="3">
    <source>
        <dbReference type="ARBA" id="ARBA00022801"/>
    </source>
</evidence>
<dbReference type="GO" id="GO:0046872">
    <property type="term" value="F:metal ion binding"/>
    <property type="evidence" value="ECO:0007669"/>
    <property type="project" value="UniProtKB-KW"/>
</dbReference>
<evidence type="ECO:0000256" key="4">
    <source>
        <dbReference type="PIRSR" id="PIRSR005902-1"/>
    </source>
</evidence>
<name>A0A369C9K6_9GAMM</name>
<dbReference type="InterPro" id="IPR032466">
    <property type="entry name" value="Metal_Hydrolase"/>
</dbReference>
<dbReference type="PROSITE" id="PS01137">
    <property type="entry name" value="TATD_1"/>
    <property type="match status" value="1"/>
</dbReference>
<organism evidence="5 6">
    <name type="scientific">Thioalbus denitrificans</name>
    <dbReference type="NCBI Taxonomy" id="547122"/>
    <lineage>
        <taxon>Bacteria</taxon>
        <taxon>Pseudomonadati</taxon>
        <taxon>Pseudomonadota</taxon>
        <taxon>Gammaproteobacteria</taxon>
        <taxon>Chromatiales</taxon>
        <taxon>Ectothiorhodospiraceae</taxon>
        <taxon>Thioalbus</taxon>
    </lineage>
</organism>
<dbReference type="GO" id="GO:0005829">
    <property type="term" value="C:cytosol"/>
    <property type="evidence" value="ECO:0007669"/>
    <property type="project" value="TreeGrafter"/>
</dbReference>
<dbReference type="PROSITE" id="PS01090">
    <property type="entry name" value="TATD_2"/>
    <property type="match status" value="1"/>
</dbReference>
<protein>
    <submittedName>
        <fullName evidence="5">TatD DNase family protein</fullName>
    </submittedName>
</protein>
<feature type="binding site" evidence="4">
    <location>
        <position position="129"/>
    </location>
    <ligand>
        <name>a divalent metal cation</name>
        <dbReference type="ChEBI" id="CHEBI:60240"/>
        <label>2</label>
    </ligand>
</feature>
<evidence type="ECO:0000313" key="6">
    <source>
        <dbReference type="Proteomes" id="UP000252707"/>
    </source>
</evidence>
<proteinExistence type="inferred from homology"/>
<dbReference type="InterPro" id="IPR001130">
    <property type="entry name" value="TatD-like"/>
</dbReference>
<dbReference type="GO" id="GO:0016788">
    <property type="term" value="F:hydrolase activity, acting on ester bonds"/>
    <property type="evidence" value="ECO:0007669"/>
    <property type="project" value="InterPro"/>
</dbReference>
<gene>
    <name evidence="5" type="ORF">DFQ59_10680</name>
</gene>
<dbReference type="PIRSF" id="PIRSF005902">
    <property type="entry name" value="DNase_TatD"/>
    <property type="match status" value="1"/>
</dbReference>